<feature type="domain" description="Aminoglycoside phosphotransferase" evidence="1">
    <location>
        <begin position="61"/>
        <end position="262"/>
    </location>
</feature>
<dbReference type="Proteomes" id="UP000030751">
    <property type="component" value="Unassembled WGS sequence"/>
</dbReference>
<evidence type="ECO:0000259" key="1">
    <source>
        <dbReference type="Pfam" id="PF01636"/>
    </source>
</evidence>
<proteinExistence type="predicted"/>
<dbReference type="Gene3D" id="3.90.1200.10">
    <property type="match status" value="1"/>
</dbReference>
<dbReference type="InterPro" id="IPR002575">
    <property type="entry name" value="Aminoglycoside_PTrfase"/>
</dbReference>
<dbReference type="InterPro" id="IPR051678">
    <property type="entry name" value="AGP_Transferase"/>
</dbReference>
<dbReference type="HOGENOM" id="CLU_021768_3_0_1"/>
<organism evidence="2">
    <name type="scientific">Fusarium oxysporum f. sp. pisi HDV247</name>
    <dbReference type="NCBI Taxonomy" id="1080344"/>
    <lineage>
        <taxon>Eukaryota</taxon>
        <taxon>Fungi</taxon>
        <taxon>Dikarya</taxon>
        <taxon>Ascomycota</taxon>
        <taxon>Pezizomycotina</taxon>
        <taxon>Sordariomycetes</taxon>
        <taxon>Hypocreomycetidae</taxon>
        <taxon>Hypocreales</taxon>
        <taxon>Nectriaceae</taxon>
        <taxon>Fusarium</taxon>
        <taxon>Fusarium oxysporum species complex</taxon>
    </lineage>
</organism>
<reference evidence="2" key="2">
    <citation type="submission" date="2012-05" db="EMBL/GenBank/DDBJ databases">
        <title>Annotation of the Genome Sequence of Fusarium oxysporum HDV247.</title>
        <authorList>
            <consortium name="The Broad Institute Genomics Platform"/>
            <person name="Ma L.-J."/>
            <person name="Corby-Kistler H."/>
            <person name="Broz K."/>
            <person name="Gale L.R."/>
            <person name="Jonkers W."/>
            <person name="O'Donnell K."/>
            <person name="Ploetz R."/>
            <person name="Steinberg C."/>
            <person name="Schwartz D.C."/>
            <person name="VanEtten H."/>
            <person name="Zhou S."/>
            <person name="Young S.K."/>
            <person name="Zeng Q."/>
            <person name="Gargeya S."/>
            <person name="Fitzgerald M."/>
            <person name="Abouelleil A."/>
            <person name="Alvarado L."/>
            <person name="Chapman S.B."/>
            <person name="Gainer-Dewar J."/>
            <person name="Goldberg J."/>
            <person name="Griggs A."/>
            <person name="Gujja S."/>
            <person name="Hansen M."/>
            <person name="Howarth C."/>
            <person name="Imamovic A."/>
            <person name="Ireland A."/>
            <person name="Larimer J."/>
            <person name="McCowan C."/>
            <person name="Murphy C."/>
            <person name="Pearson M."/>
            <person name="Poon T.W."/>
            <person name="Priest M."/>
            <person name="Roberts A."/>
            <person name="Saif S."/>
            <person name="Shea T."/>
            <person name="Sykes S."/>
            <person name="Wortman J."/>
            <person name="Nusbaum C."/>
            <person name="Birren B."/>
        </authorList>
    </citation>
    <scope>NUCLEOTIDE SEQUENCE</scope>
    <source>
        <strain evidence="2">HDV247</strain>
    </source>
</reference>
<name>W9NLJ5_FUSOX</name>
<dbReference type="InterPro" id="IPR011009">
    <property type="entry name" value="Kinase-like_dom_sf"/>
</dbReference>
<dbReference type="Pfam" id="PF01636">
    <property type="entry name" value="APH"/>
    <property type="match status" value="1"/>
</dbReference>
<dbReference type="SUPFAM" id="SSF56112">
    <property type="entry name" value="Protein kinase-like (PK-like)"/>
    <property type="match status" value="1"/>
</dbReference>
<dbReference type="PANTHER" id="PTHR21310">
    <property type="entry name" value="AMINOGLYCOSIDE PHOSPHOTRANSFERASE-RELATED-RELATED"/>
    <property type="match status" value="1"/>
</dbReference>
<sequence>MNTALITMESQEINSGLCMRLTTLFLYRLNRISCLRRLRKHPGRILLVSSKLCIKATAFTTLAEANAMLFVARNTSVPVPKVYCSFKHKDRVYVLMERIAGQDLSQGWTQRSEGSKARILAQLKTMTAELRSITPPDGIGVANVDGGPIFDQRLPDESFWGPFATIQDFHRELRRGLELGDDEEAFPGLRELIEFHNGPWQRPVFTHGDLSSLNIMAVDDKVTGIVDWESAGWMPPYWEYTSAWHINPRNAFWRDAVDRFLTPLPHELEMEKIRRQYFGEF</sequence>
<gene>
    <name evidence="2" type="ORF">FOVG_17810</name>
</gene>
<evidence type="ECO:0000313" key="2">
    <source>
        <dbReference type="EMBL" id="EXA30842.1"/>
    </source>
</evidence>
<dbReference type="EMBL" id="JH651034">
    <property type="protein sequence ID" value="EXA30842.1"/>
    <property type="molecule type" value="Genomic_DNA"/>
</dbReference>
<dbReference type="OrthoDB" id="8300194at2759"/>
<dbReference type="AlphaFoldDB" id="W9NLJ5"/>
<dbReference type="CDD" id="cd05120">
    <property type="entry name" value="APH_ChoK_like"/>
    <property type="match status" value="1"/>
</dbReference>
<accession>W9NLJ5</accession>
<reference evidence="2" key="1">
    <citation type="submission" date="2011-10" db="EMBL/GenBank/DDBJ databases">
        <title>The Genome Sequence of Fusarium oxysporum HDV247.</title>
        <authorList>
            <consortium name="The Broad Institute Genome Sequencing Platform"/>
            <person name="Ma L.-J."/>
            <person name="Gale L.R."/>
            <person name="Schwartz D.C."/>
            <person name="Zhou S."/>
            <person name="Corby-Kistler H."/>
            <person name="Young S.K."/>
            <person name="Zeng Q."/>
            <person name="Gargeya S."/>
            <person name="Fitzgerald M."/>
            <person name="Haas B."/>
            <person name="Abouelleil A."/>
            <person name="Alvarado L."/>
            <person name="Arachchi H.M."/>
            <person name="Berlin A."/>
            <person name="Brown A."/>
            <person name="Chapman S.B."/>
            <person name="Chen Z."/>
            <person name="Dunbar C."/>
            <person name="Freedman E."/>
            <person name="Gearin G."/>
            <person name="Goldberg J."/>
            <person name="Griggs A."/>
            <person name="Gujja S."/>
            <person name="Heiman D."/>
            <person name="Howarth C."/>
            <person name="Larson L."/>
            <person name="Lui A."/>
            <person name="MacDonald P.J.P."/>
            <person name="Montmayeur A."/>
            <person name="Murphy C."/>
            <person name="Neiman D."/>
            <person name="Pearson M."/>
            <person name="Priest M."/>
            <person name="Roberts A."/>
            <person name="Saif S."/>
            <person name="Shea T."/>
            <person name="Shenoy N."/>
            <person name="Sisk P."/>
            <person name="Stolte C."/>
            <person name="Sykes S."/>
            <person name="Wortman J."/>
            <person name="Nusbaum C."/>
            <person name="Birren B."/>
        </authorList>
    </citation>
    <scope>NUCLEOTIDE SEQUENCE [LARGE SCALE GENOMIC DNA]</scope>
    <source>
        <strain evidence="2">HDV247</strain>
    </source>
</reference>
<protein>
    <recommendedName>
        <fullName evidence="1">Aminoglycoside phosphotransferase domain-containing protein</fullName>
    </recommendedName>
</protein>
<dbReference type="PANTHER" id="PTHR21310:SF55">
    <property type="entry name" value="AMINOGLYCOSIDE PHOSPHOTRANSFERASE DOMAIN-CONTAINING PROTEIN"/>
    <property type="match status" value="1"/>
</dbReference>